<dbReference type="InterPro" id="IPR051269">
    <property type="entry name" value="Fe-S_cluster_ET"/>
</dbReference>
<keyword evidence="2" id="KW-0479">Metal-binding</keyword>
<proteinExistence type="predicted"/>
<keyword evidence="4" id="KW-0408">Iron</keyword>
<evidence type="ECO:0000256" key="1">
    <source>
        <dbReference type="ARBA" id="ARBA00022448"/>
    </source>
</evidence>
<keyword evidence="1" id="KW-0813">Transport</keyword>
<comment type="caution">
    <text evidence="6">The sequence shown here is derived from an EMBL/GenBank/DDBJ whole genome shotgun (WGS) entry which is preliminary data.</text>
</comment>
<evidence type="ECO:0000256" key="5">
    <source>
        <dbReference type="ARBA" id="ARBA00023014"/>
    </source>
</evidence>
<dbReference type="GO" id="GO:0051536">
    <property type="term" value="F:iron-sulfur cluster binding"/>
    <property type="evidence" value="ECO:0007669"/>
    <property type="project" value="UniProtKB-KW"/>
</dbReference>
<gene>
    <name evidence="6" type="ORF">FP026_25790</name>
</gene>
<dbReference type="RefSeq" id="WP_149637433.1">
    <property type="nucleotide sequence ID" value="NZ_VNIP01000014.1"/>
</dbReference>
<evidence type="ECO:0000313" key="6">
    <source>
        <dbReference type="EMBL" id="KAA1176978.1"/>
    </source>
</evidence>
<dbReference type="GO" id="GO:0046872">
    <property type="term" value="F:metal ion binding"/>
    <property type="evidence" value="ECO:0007669"/>
    <property type="project" value="UniProtKB-KW"/>
</dbReference>
<evidence type="ECO:0000256" key="2">
    <source>
        <dbReference type="ARBA" id="ARBA00022723"/>
    </source>
</evidence>
<dbReference type="OrthoDB" id="581683at2"/>
<accession>A0A5B0VRN2</accession>
<reference evidence="6 7" key="1">
    <citation type="submission" date="2019-07" db="EMBL/GenBank/DDBJ databases">
        <title>The Draft Genome Sequence of Rhizobium tropici SARCC-755 Associated with Superior Nodulation on Pigeonpea (Cajanus cajan (L.) Millsp.).</title>
        <authorList>
            <person name="Bopape F.L."/>
            <person name="Hassen A.I."/>
            <person name="Swanevelder Z.H."/>
            <person name="Gwata E.T."/>
        </authorList>
    </citation>
    <scope>NUCLEOTIDE SEQUENCE [LARGE SCALE GENOMIC DNA]</scope>
    <source>
        <strain evidence="6 7">SARCC-755</strain>
    </source>
</reference>
<evidence type="ECO:0000256" key="4">
    <source>
        <dbReference type="ARBA" id="ARBA00023004"/>
    </source>
</evidence>
<sequence length="70" mass="7647">MTVETKKIVEVDLKLCERQGVCIGIAPSVFQFGKDGQLEILEAEPPEDMWDAIEDAAAACPLNAITLRSK</sequence>
<dbReference type="SUPFAM" id="SSF54862">
    <property type="entry name" value="4Fe-4S ferredoxins"/>
    <property type="match status" value="1"/>
</dbReference>
<protein>
    <submittedName>
        <fullName evidence="6">Ferredoxin</fullName>
    </submittedName>
</protein>
<dbReference type="AlphaFoldDB" id="A0A5B0VRN2"/>
<keyword evidence="5" id="KW-0411">Iron-sulfur</keyword>
<dbReference type="PANTHER" id="PTHR36923:SF3">
    <property type="entry name" value="FERREDOXIN"/>
    <property type="match status" value="1"/>
</dbReference>
<dbReference type="Gene3D" id="3.30.70.20">
    <property type="match status" value="1"/>
</dbReference>
<evidence type="ECO:0000256" key="3">
    <source>
        <dbReference type="ARBA" id="ARBA00022982"/>
    </source>
</evidence>
<dbReference type="PANTHER" id="PTHR36923">
    <property type="entry name" value="FERREDOXIN"/>
    <property type="match status" value="1"/>
</dbReference>
<organism evidence="6 7">
    <name type="scientific">Rhizobium tropici</name>
    <dbReference type="NCBI Taxonomy" id="398"/>
    <lineage>
        <taxon>Bacteria</taxon>
        <taxon>Pseudomonadati</taxon>
        <taxon>Pseudomonadota</taxon>
        <taxon>Alphaproteobacteria</taxon>
        <taxon>Hyphomicrobiales</taxon>
        <taxon>Rhizobiaceae</taxon>
        <taxon>Rhizobium/Agrobacterium group</taxon>
        <taxon>Rhizobium</taxon>
    </lineage>
</organism>
<name>A0A5B0VRN2_RHITR</name>
<dbReference type="EMBL" id="VNIP01000014">
    <property type="protein sequence ID" value="KAA1176978.1"/>
    <property type="molecule type" value="Genomic_DNA"/>
</dbReference>
<dbReference type="Proteomes" id="UP000323608">
    <property type="component" value="Unassembled WGS sequence"/>
</dbReference>
<dbReference type="Pfam" id="PF13459">
    <property type="entry name" value="Fer4_15"/>
    <property type="match status" value="1"/>
</dbReference>
<evidence type="ECO:0000313" key="7">
    <source>
        <dbReference type="Proteomes" id="UP000323608"/>
    </source>
</evidence>
<keyword evidence="3" id="KW-0249">Electron transport</keyword>